<dbReference type="RefSeq" id="WP_203242143.1">
    <property type="nucleotide sequence ID" value="NZ_JAFBRH010000002.1"/>
</dbReference>
<comment type="pathway">
    <text evidence="1 10">Carbohydrate degradation; glycolysis; pyruvate from D-glyceraldehyde 3-phosphate: step 4/5.</text>
</comment>
<keyword evidence="5 10" id="KW-0964">Secreted</keyword>
<comment type="catalytic activity">
    <reaction evidence="10">
        <text>(2R)-2-phosphoglycerate = phosphoenolpyruvate + H2O</text>
        <dbReference type="Rhea" id="RHEA:10164"/>
        <dbReference type="ChEBI" id="CHEBI:15377"/>
        <dbReference type="ChEBI" id="CHEBI:58289"/>
        <dbReference type="ChEBI" id="CHEBI:58702"/>
        <dbReference type="EC" id="4.2.1.11"/>
    </reaction>
</comment>
<organism evidence="15 16">
    <name type="scientific">Sulfitobacter geojensis</name>
    <dbReference type="NCBI Taxonomy" id="1342299"/>
    <lineage>
        <taxon>Bacteria</taxon>
        <taxon>Pseudomonadati</taxon>
        <taxon>Pseudomonadota</taxon>
        <taxon>Alphaproteobacteria</taxon>
        <taxon>Rhodobacterales</taxon>
        <taxon>Roseobacteraceae</taxon>
        <taxon>Sulfitobacter</taxon>
    </lineage>
</organism>
<dbReference type="InterPro" id="IPR036849">
    <property type="entry name" value="Enolase-like_C_sf"/>
</dbReference>
<evidence type="ECO:0000256" key="10">
    <source>
        <dbReference type="HAMAP-Rule" id="MF_00318"/>
    </source>
</evidence>
<dbReference type="SUPFAM" id="SSF54826">
    <property type="entry name" value="Enolase N-terminal domain-like"/>
    <property type="match status" value="1"/>
</dbReference>
<dbReference type="EMBL" id="JAFBRM010000002">
    <property type="protein sequence ID" value="MBM1713869.1"/>
    <property type="molecule type" value="Genomic_DNA"/>
</dbReference>
<evidence type="ECO:0000256" key="9">
    <source>
        <dbReference type="ARBA" id="ARBA00045763"/>
    </source>
</evidence>
<comment type="function">
    <text evidence="9 10">Catalyzes the reversible conversion of 2-phosphoglycerate (2-PG) into phosphoenolpyruvate (PEP). It is essential for the degradation of carbohydrates via glycolysis.</text>
</comment>
<feature type="binding site" evidence="10 12">
    <location>
        <position position="313"/>
    </location>
    <ligand>
        <name>Mg(2+)</name>
        <dbReference type="ChEBI" id="CHEBI:18420"/>
    </ligand>
</feature>
<evidence type="ECO:0000256" key="8">
    <source>
        <dbReference type="ARBA" id="ARBA00023239"/>
    </source>
</evidence>
<proteinExistence type="inferred from homology"/>
<dbReference type="GO" id="GO:0006096">
    <property type="term" value="P:glycolytic process"/>
    <property type="evidence" value="ECO:0007669"/>
    <property type="project" value="UniProtKB-UniRule"/>
</dbReference>
<comment type="caution">
    <text evidence="15">The sequence shown here is derived from an EMBL/GenBank/DDBJ whole genome shotgun (WGS) entry which is preliminary data.</text>
</comment>
<dbReference type="SFLD" id="SFLDG00178">
    <property type="entry name" value="enolase"/>
    <property type="match status" value="1"/>
</dbReference>
<dbReference type="InterPro" id="IPR020810">
    <property type="entry name" value="Enolase_C"/>
</dbReference>
<comment type="cofactor">
    <cofactor evidence="12">
        <name>Mg(2+)</name>
        <dbReference type="ChEBI" id="CHEBI:18420"/>
    </cofactor>
    <text evidence="12">Mg(2+) is required for catalysis and for stabilizing the dimer.</text>
</comment>
<feature type="binding site" evidence="10">
    <location>
        <position position="368"/>
    </location>
    <ligand>
        <name>(2R)-2-phosphoglycerate</name>
        <dbReference type="ChEBI" id="CHEBI:58289"/>
    </ligand>
</feature>
<accession>A0AAE2VXZ4</accession>
<comment type="subcellular location">
    <subcellularLocation>
        <location evidence="10">Cytoplasm</location>
    </subcellularLocation>
    <subcellularLocation>
        <location evidence="10">Secreted</location>
    </subcellularLocation>
    <subcellularLocation>
        <location evidence="10">Cell surface</location>
    </subcellularLocation>
    <text evidence="10">Fractions of enolase are present in both the cytoplasm and on the cell surface.</text>
</comment>
<dbReference type="Proteomes" id="UP000732193">
    <property type="component" value="Unassembled WGS sequence"/>
</dbReference>
<dbReference type="EC" id="4.2.1.11" evidence="3 10"/>
<keyword evidence="16" id="KW-1185">Reference proteome</keyword>
<name>A0AAE2VXZ4_9RHOB</name>
<dbReference type="SFLD" id="SFLDF00002">
    <property type="entry name" value="enolase"/>
    <property type="match status" value="1"/>
</dbReference>
<dbReference type="GO" id="GO:0004634">
    <property type="term" value="F:phosphopyruvate hydratase activity"/>
    <property type="evidence" value="ECO:0007669"/>
    <property type="project" value="UniProtKB-UniRule"/>
</dbReference>
<dbReference type="GO" id="GO:0000015">
    <property type="term" value="C:phosphopyruvate hydratase complex"/>
    <property type="evidence" value="ECO:0007669"/>
    <property type="project" value="InterPro"/>
</dbReference>
<evidence type="ECO:0000256" key="2">
    <source>
        <dbReference type="ARBA" id="ARBA00009604"/>
    </source>
</evidence>
<evidence type="ECO:0000256" key="4">
    <source>
        <dbReference type="ARBA" id="ARBA00017068"/>
    </source>
</evidence>
<dbReference type="CDD" id="cd03313">
    <property type="entry name" value="enolase"/>
    <property type="match status" value="1"/>
</dbReference>
<dbReference type="InterPro" id="IPR020811">
    <property type="entry name" value="Enolase_N"/>
</dbReference>
<feature type="binding site" evidence="10 12">
    <location>
        <position position="286"/>
    </location>
    <ligand>
        <name>Mg(2+)</name>
        <dbReference type="ChEBI" id="CHEBI:18420"/>
    </ligand>
</feature>
<dbReference type="PIRSF" id="PIRSF001400">
    <property type="entry name" value="Enolase"/>
    <property type="match status" value="1"/>
</dbReference>
<evidence type="ECO:0000256" key="6">
    <source>
        <dbReference type="ARBA" id="ARBA00022842"/>
    </source>
</evidence>
<evidence type="ECO:0000313" key="16">
    <source>
        <dbReference type="Proteomes" id="UP000732193"/>
    </source>
</evidence>
<dbReference type="SMART" id="SM01193">
    <property type="entry name" value="Enolase_N"/>
    <property type="match status" value="1"/>
</dbReference>
<comment type="similarity">
    <text evidence="2 10">Belongs to the enolase family.</text>
</comment>
<dbReference type="SUPFAM" id="SSF51604">
    <property type="entry name" value="Enolase C-terminal domain-like"/>
    <property type="match status" value="1"/>
</dbReference>
<evidence type="ECO:0000256" key="3">
    <source>
        <dbReference type="ARBA" id="ARBA00012058"/>
    </source>
</evidence>
<dbReference type="Pfam" id="PF00113">
    <property type="entry name" value="Enolase_C"/>
    <property type="match status" value="1"/>
</dbReference>
<reference evidence="15 16" key="1">
    <citation type="submission" date="2021-01" db="EMBL/GenBank/DDBJ databases">
        <title>Diatom-associated Roseobacters Show Island Model of Population Structure.</title>
        <authorList>
            <person name="Qu L."/>
            <person name="Feng X."/>
            <person name="Chen Y."/>
            <person name="Li L."/>
            <person name="Wang X."/>
            <person name="Hu Z."/>
            <person name="Wang H."/>
            <person name="Luo H."/>
        </authorList>
    </citation>
    <scope>NUCLEOTIDE SEQUENCE [LARGE SCALE GENOMIC DNA]</scope>
    <source>
        <strain evidence="15 16">TR60-84</strain>
    </source>
</reference>
<feature type="binding site" evidence="10">
    <location>
        <position position="164"/>
    </location>
    <ligand>
        <name>(2R)-2-phosphoglycerate</name>
        <dbReference type="ChEBI" id="CHEBI:58289"/>
    </ligand>
</feature>
<feature type="binding site" evidence="10 12">
    <location>
        <position position="243"/>
    </location>
    <ligand>
        <name>Mg(2+)</name>
        <dbReference type="ChEBI" id="CHEBI:18420"/>
    </ligand>
</feature>
<dbReference type="Gene3D" id="3.30.390.10">
    <property type="entry name" value="Enolase-like, N-terminal domain"/>
    <property type="match status" value="1"/>
</dbReference>
<feature type="domain" description="Enolase C-terminal TIM barrel" evidence="13">
    <location>
        <begin position="140"/>
        <end position="426"/>
    </location>
</feature>
<feature type="binding site" evidence="10">
    <location>
        <position position="389"/>
    </location>
    <ligand>
        <name>(2R)-2-phosphoglycerate</name>
        <dbReference type="ChEBI" id="CHEBI:58289"/>
    </ligand>
</feature>
<feature type="active site" description="Proton acceptor" evidence="10 11">
    <location>
        <position position="338"/>
    </location>
</feature>
<dbReference type="InterPro" id="IPR000941">
    <property type="entry name" value="Enolase"/>
</dbReference>
<dbReference type="InterPro" id="IPR029017">
    <property type="entry name" value="Enolase-like_N"/>
</dbReference>
<dbReference type="PANTHER" id="PTHR11902:SF1">
    <property type="entry name" value="ENOLASE"/>
    <property type="match status" value="1"/>
</dbReference>
<dbReference type="NCBIfam" id="TIGR01060">
    <property type="entry name" value="eno"/>
    <property type="match status" value="1"/>
</dbReference>
<dbReference type="SMART" id="SM01192">
    <property type="entry name" value="Enolase_C"/>
    <property type="match status" value="1"/>
</dbReference>
<evidence type="ECO:0000259" key="13">
    <source>
        <dbReference type="SMART" id="SM01192"/>
    </source>
</evidence>
<feature type="binding site" evidence="10">
    <location>
        <position position="367"/>
    </location>
    <ligand>
        <name>(2R)-2-phosphoglycerate</name>
        <dbReference type="ChEBI" id="CHEBI:58289"/>
    </ligand>
</feature>
<keyword evidence="10 12" id="KW-0479">Metal-binding</keyword>
<dbReference type="GO" id="GO:0005576">
    <property type="term" value="C:extracellular region"/>
    <property type="evidence" value="ECO:0007669"/>
    <property type="project" value="UniProtKB-SubCell"/>
</dbReference>
<dbReference type="GO" id="GO:0000287">
    <property type="term" value="F:magnesium ion binding"/>
    <property type="evidence" value="ECO:0007669"/>
    <property type="project" value="UniProtKB-UniRule"/>
</dbReference>
<dbReference type="GO" id="GO:0009986">
    <property type="term" value="C:cell surface"/>
    <property type="evidence" value="ECO:0007669"/>
    <property type="project" value="UniProtKB-SubCell"/>
</dbReference>
<feature type="domain" description="Enolase N-terminal" evidence="14">
    <location>
        <begin position="4"/>
        <end position="133"/>
    </location>
</feature>
<protein>
    <recommendedName>
        <fullName evidence="4 10">Enolase</fullName>
        <ecNumber evidence="3 10">4.2.1.11</ecNumber>
    </recommendedName>
    <alternativeName>
        <fullName evidence="10">2-phospho-D-glycerate hydro-lyase</fullName>
    </alternativeName>
    <alternativeName>
        <fullName evidence="10">2-phosphoglycerate dehydratase</fullName>
    </alternativeName>
</protein>
<evidence type="ECO:0000256" key="7">
    <source>
        <dbReference type="ARBA" id="ARBA00023152"/>
    </source>
</evidence>
<evidence type="ECO:0000313" key="15">
    <source>
        <dbReference type="EMBL" id="MBM1713869.1"/>
    </source>
</evidence>
<evidence type="ECO:0000256" key="12">
    <source>
        <dbReference type="PIRSR" id="PIRSR001400-3"/>
    </source>
</evidence>
<evidence type="ECO:0000259" key="14">
    <source>
        <dbReference type="SMART" id="SM01193"/>
    </source>
</evidence>
<dbReference type="HAMAP" id="MF_00318">
    <property type="entry name" value="Enolase"/>
    <property type="match status" value="1"/>
</dbReference>
<evidence type="ECO:0000256" key="5">
    <source>
        <dbReference type="ARBA" id="ARBA00022525"/>
    </source>
</evidence>
<evidence type="ECO:0000256" key="11">
    <source>
        <dbReference type="PIRSR" id="PIRSR001400-1"/>
    </source>
</evidence>
<dbReference type="Gene3D" id="3.20.20.120">
    <property type="entry name" value="Enolase-like C-terminal domain"/>
    <property type="match status" value="1"/>
</dbReference>
<dbReference type="AlphaFoldDB" id="A0AAE2VXZ4"/>
<sequence>MSHIKDVIARRVWDSRGHPTVEVDVILENGVVGRAIAPAGASRGTREAIDLRDGGAALQGKNVVQALKNVNGPIAAALRGRNVQDQTGADSAILALDPSPLKKALGGNATVATSLAVLHAAAADAGCALWQHVAEQNGFTPSLPLPEIQIFGGGAHAGRRVDIQDFMIMVPGANSFDEVMEITNEVYFAAGDIMQSKGKLAGVADEGGWWPMFDSNEEALETLIGAIEKAGEKPGDRVVISLDIAASEFCNDGRYRLALEDRDMDSSAMIDMLGGWLDAYPIASIEDPLAETDKEGTCEFTRRFGDRVQIIGDDYLVTNATLVDQAQKDGACNAVLIKVNQAGTVSESIEAFRKAQSAGWGAIVSARSGETEDVSISHLATGLGGGQLKVGSFTRSERMVKWNECLRIQDVLGAAAFVGGAPLANTWWGKKNKKGVKT</sequence>
<gene>
    <name evidence="10 15" type="primary">eno</name>
    <name evidence="15" type="ORF">JQV55_09870</name>
</gene>
<comment type="cofactor">
    <cofactor evidence="10">
        <name>Mg(2+)</name>
        <dbReference type="ChEBI" id="CHEBI:18420"/>
    </cofactor>
    <text evidence="10">Binds a second Mg(2+) ion via substrate during catalysis.</text>
</comment>
<evidence type="ECO:0000256" key="1">
    <source>
        <dbReference type="ARBA" id="ARBA00005031"/>
    </source>
</evidence>
<feature type="binding site" evidence="10">
    <location>
        <position position="338"/>
    </location>
    <ligand>
        <name>(2R)-2-phosphoglycerate</name>
        <dbReference type="ChEBI" id="CHEBI:58289"/>
    </ligand>
</feature>
<keyword evidence="6 10" id="KW-0460">Magnesium</keyword>
<keyword evidence="10" id="KW-0963">Cytoplasm</keyword>
<keyword evidence="8 10" id="KW-0456">Lyase</keyword>
<keyword evidence="7 10" id="KW-0324">Glycolysis</keyword>
<dbReference type="PRINTS" id="PR00148">
    <property type="entry name" value="ENOLASE"/>
</dbReference>
<feature type="active site" description="Proton donor" evidence="10 11">
    <location>
        <position position="206"/>
    </location>
</feature>
<dbReference type="Pfam" id="PF03952">
    <property type="entry name" value="Enolase_N"/>
    <property type="match status" value="1"/>
</dbReference>
<dbReference type="SFLD" id="SFLDS00001">
    <property type="entry name" value="Enolase"/>
    <property type="match status" value="1"/>
</dbReference>
<dbReference type="PANTHER" id="PTHR11902">
    <property type="entry name" value="ENOLASE"/>
    <property type="match status" value="1"/>
</dbReference>